<dbReference type="RefSeq" id="WP_180212587.1">
    <property type="nucleotide sequence ID" value="NZ_BOQX01000010.1"/>
</dbReference>
<keyword evidence="1" id="KW-0812">Transmembrane</keyword>
<organism evidence="2 3">
    <name type="scientific">Heyndrickxia oleronia</name>
    <dbReference type="NCBI Taxonomy" id="38875"/>
    <lineage>
        <taxon>Bacteria</taxon>
        <taxon>Bacillati</taxon>
        <taxon>Bacillota</taxon>
        <taxon>Bacilli</taxon>
        <taxon>Bacillales</taxon>
        <taxon>Bacillaceae</taxon>
        <taxon>Heyndrickxia</taxon>
    </lineage>
</organism>
<proteinExistence type="predicted"/>
<comment type="caution">
    <text evidence="2">The sequence shown here is derived from an EMBL/GenBank/DDBJ whole genome shotgun (WGS) entry which is preliminary data.</text>
</comment>
<feature type="transmembrane region" description="Helical" evidence="1">
    <location>
        <begin position="35"/>
        <end position="56"/>
    </location>
</feature>
<dbReference type="AlphaFoldDB" id="A0AAW6T2D6"/>
<name>A0AAW6T2D6_9BACI</name>
<accession>A0AAW6T2D6</accession>
<evidence type="ECO:0000256" key="1">
    <source>
        <dbReference type="SAM" id="Phobius"/>
    </source>
</evidence>
<gene>
    <name evidence="2" type="ORF">P5X88_26470</name>
</gene>
<evidence type="ECO:0000313" key="3">
    <source>
        <dbReference type="Proteomes" id="UP001159179"/>
    </source>
</evidence>
<keyword evidence="1" id="KW-1133">Transmembrane helix</keyword>
<feature type="transmembrane region" description="Helical" evidence="1">
    <location>
        <begin position="6"/>
        <end position="23"/>
    </location>
</feature>
<dbReference type="GeneID" id="79870136"/>
<dbReference type="Proteomes" id="UP001159179">
    <property type="component" value="Unassembled WGS sequence"/>
</dbReference>
<evidence type="ECO:0000313" key="2">
    <source>
        <dbReference type="EMBL" id="MDH5164480.1"/>
    </source>
</evidence>
<keyword evidence="1" id="KW-0472">Membrane</keyword>
<reference evidence="2" key="1">
    <citation type="submission" date="2023-03" db="EMBL/GenBank/DDBJ databases">
        <title>Bacterial isolates from washroom surfaces on a university campus.</title>
        <authorList>
            <person name="Holman D.B."/>
            <person name="Gzyl K.E."/>
            <person name="Taheri A.E."/>
        </authorList>
    </citation>
    <scope>NUCLEOTIDE SEQUENCE</scope>
    <source>
        <strain evidence="2">RD03</strain>
    </source>
</reference>
<protein>
    <submittedName>
        <fullName evidence="2">DUF3976 domain-containing protein</fullName>
    </submittedName>
</protein>
<dbReference type="EMBL" id="JAROYP010000033">
    <property type="protein sequence ID" value="MDH5164480.1"/>
    <property type="molecule type" value="Genomic_DNA"/>
</dbReference>
<sequence>METYYPFLAVLVVFILVSFLIRKDVNEDKSLTKKGFIKVIVSMVVVAILAAVYVTIATH</sequence>